<protein>
    <recommendedName>
        <fullName evidence="3">DUF1963 domain-containing protein</fullName>
    </recommendedName>
</protein>
<organism evidence="1 2">
    <name type="scientific">Galactobacter valiniphilus</name>
    <dbReference type="NCBI Taxonomy" id="2676122"/>
    <lineage>
        <taxon>Bacteria</taxon>
        <taxon>Bacillati</taxon>
        <taxon>Actinomycetota</taxon>
        <taxon>Actinomycetes</taxon>
        <taxon>Micrococcales</taxon>
        <taxon>Micrococcaceae</taxon>
        <taxon>Galactobacter</taxon>
    </lineage>
</organism>
<sequence length="260" mass="28588">MEGGLVAHPGPQAEVLAPVPDYAPSGWAGTDGPNIPWENWRRHKGLGLPLMHLLTLFLPEEYRRKGPEYVGIAFFAAGGEGGEETHDGPEWEAFNTDLAAVVENAATSYRVDALEGPWALMWLTAEQIAAGPTPPRPDLRPEEARGQIEYGDGENAWDSVSPTTRIWLIPREDPNAGITPVEYPGDGEQYERRYGEGGGKPWAENLSQWCHLGGTVFNVQGLPRGLSPWYLEIDEFNHLNFGGNGTLQVDLETDVLDWAC</sequence>
<accession>A0A399JEU3</accession>
<gene>
    <name evidence="1" type="ORF">DWB68_14585</name>
</gene>
<dbReference type="EMBL" id="QQXK01000038">
    <property type="protein sequence ID" value="RII41066.1"/>
    <property type="molecule type" value="Genomic_DNA"/>
</dbReference>
<comment type="caution">
    <text evidence="1">The sequence shown here is derived from an EMBL/GenBank/DDBJ whole genome shotgun (WGS) entry which is preliminary data.</text>
</comment>
<keyword evidence="2" id="KW-1185">Reference proteome</keyword>
<proteinExistence type="predicted"/>
<dbReference type="AlphaFoldDB" id="A0A399JEU3"/>
<evidence type="ECO:0008006" key="3">
    <source>
        <dbReference type="Google" id="ProtNLM"/>
    </source>
</evidence>
<reference evidence="1 2" key="1">
    <citation type="submission" date="2018-07" db="EMBL/GenBank/DDBJ databases">
        <title>Arthrobacter sp. nov., isolated from raw cow's milk with high bacterial count.</title>
        <authorList>
            <person name="Hahne J."/>
            <person name="Isele D."/>
            <person name="Lipski A."/>
        </authorList>
    </citation>
    <scope>NUCLEOTIDE SEQUENCE [LARGE SCALE GENOMIC DNA]</scope>
    <source>
        <strain evidence="1 2">JZ R-35</strain>
    </source>
</reference>
<name>A0A399JEU3_9MICC</name>
<evidence type="ECO:0000313" key="1">
    <source>
        <dbReference type="EMBL" id="RII41066.1"/>
    </source>
</evidence>
<dbReference type="Proteomes" id="UP000265419">
    <property type="component" value="Unassembled WGS sequence"/>
</dbReference>
<evidence type="ECO:0000313" key="2">
    <source>
        <dbReference type="Proteomes" id="UP000265419"/>
    </source>
</evidence>